<evidence type="ECO:0000313" key="9">
    <source>
        <dbReference type="Proteomes" id="UP000198640"/>
    </source>
</evidence>
<dbReference type="InterPro" id="IPR000682">
    <property type="entry name" value="PCMT"/>
</dbReference>
<comment type="subcellular location">
    <subcellularLocation>
        <location evidence="1 7">Cytoplasm</location>
    </subcellularLocation>
</comment>
<dbReference type="SUPFAM" id="SSF53335">
    <property type="entry name" value="S-adenosyl-L-methionine-dependent methyltransferases"/>
    <property type="match status" value="1"/>
</dbReference>
<keyword evidence="5 7" id="KW-0808">Transferase</keyword>
<dbReference type="GO" id="GO:0005737">
    <property type="term" value="C:cytoplasm"/>
    <property type="evidence" value="ECO:0007669"/>
    <property type="project" value="UniProtKB-SubCell"/>
</dbReference>
<evidence type="ECO:0000256" key="3">
    <source>
        <dbReference type="ARBA" id="ARBA00022490"/>
    </source>
</evidence>
<accession>A0A1H3NBM3</accession>
<keyword evidence="3 7" id="KW-0963">Cytoplasm</keyword>
<dbReference type="Proteomes" id="UP000198640">
    <property type="component" value="Unassembled WGS sequence"/>
</dbReference>
<dbReference type="EC" id="2.1.1.77" evidence="7"/>
<dbReference type="CDD" id="cd02440">
    <property type="entry name" value="AdoMet_MTases"/>
    <property type="match status" value="1"/>
</dbReference>
<dbReference type="STRING" id="44576.SAMN05421881_10715"/>
<dbReference type="GO" id="GO:0004719">
    <property type="term" value="F:protein-L-isoaspartate (D-aspartate) O-methyltransferase activity"/>
    <property type="evidence" value="ECO:0007669"/>
    <property type="project" value="UniProtKB-UniRule"/>
</dbReference>
<dbReference type="GO" id="GO:0030091">
    <property type="term" value="P:protein repair"/>
    <property type="evidence" value="ECO:0007669"/>
    <property type="project" value="UniProtKB-UniRule"/>
</dbReference>
<dbReference type="OrthoDB" id="9810066at2"/>
<name>A0A1H3NBM3_9PROT</name>
<feature type="active site" evidence="7">
    <location>
        <position position="69"/>
    </location>
</feature>
<dbReference type="RefSeq" id="WP_090415583.1">
    <property type="nucleotide sequence ID" value="NZ_FNOY01000071.1"/>
</dbReference>
<evidence type="ECO:0000256" key="1">
    <source>
        <dbReference type="ARBA" id="ARBA00004496"/>
    </source>
</evidence>
<comment type="similarity">
    <text evidence="2 7">Belongs to the methyltransferase superfamily. L-isoaspartyl/D-aspartyl protein methyltransferase family.</text>
</comment>
<sequence length="222" mass="24612">MSVRQTGIGMTSQRTRIRMVERLREQGIKDEVILTVMNLIPRHLFVEEALASRAYDDVALPINYGQTISSPWTVARMSELLRGNGGNSLKRMLEIGTGCGYQTAVLAKIASEVYSIERIGPLLTRTRIRLRELGVRNAVLKHADGMLGLPEAAPFDGIMLTAVIPAIPEDLLKQLAVGGRMIFPKGSRKQNLCVIDHTHEGYIETILDEVRFVPILPGVVNR</sequence>
<evidence type="ECO:0000256" key="4">
    <source>
        <dbReference type="ARBA" id="ARBA00022603"/>
    </source>
</evidence>
<dbReference type="InterPro" id="IPR029063">
    <property type="entry name" value="SAM-dependent_MTases_sf"/>
</dbReference>
<keyword evidence="9" id="KW-1185">Reference proteome</keyword>
<comment type="function">
    <text evidence="7">Catalyzes the methyl esterification of L-isoaspartyl residues in peptides and proteins that result from spontaneous decomposition of normal L-aspartyl and L-asparaginyl residues. It plays a role in the repair and/or degradation of damaged proteins.</text>
</comment>
<evidence type="ECO:0000256" key="2">
    <source>
        <dbReference type="ARBA" id="ARBA00005369"/>
    </source>
</evidence>
<comment type="catalytic activity">
    <reaction evidence="7">
        <text>[protein]-L-isoaspartate + S-adenosyl-L-methionine = [protein]-L-isoaspartate alpha-methyl ester + S-adenosyl-L-homocysteine</text>
        <dbReference type="Rhea" id="RHEA:12705"/>
        <dbReference type="Rhea" id="RHEA-COMP:12143"/>
        <dbReference type="Rhea" id="RHEA-COMP:12144"/>
        <dbReference type="ChEBI" id="CHEBI:57856"/>
        <dbReference type="ChEBI" id="CHEBI:59789"/>
        <dbReference type="ChEBI" id="CHEBI:90596"/>
        <dbReference type="ChEBI" id="CHEBI:90598"/>
        <dbReference type="EC" id="2.1.1.77"/>
    </reaction>
</comment>
<dbReference type="PANTHER" id="PTHR11579">
    <property type="entry name" value="PROTEIN-L-ISOASPARTATE O-METHYLTRANSFERASE"/>
    <property type="match status" value="1"/>
</dbReference>
<protein>
    <recommendedName>
        <fullName evidence="7">Protein-L-isoaspartate O-methyltransferase</fullName>
        <ecNumber evidence="7">2.1.1.77</ecNumber>
    </recommendedName>
    <alternativeName>
        <fullName evidence="7">L-isoaspartyl protein carboxyl methyltransferase</fullName>
    </alternativeName>
    <alternativeName>
        <fullName evidence="7">Protein L-isoaspartyl methyltransferase</fullName>
    </alternativeName>
    <alternativeName>
        <fullName evidence="7">Protein-beta-aspartate methyltransferase</fullName>
        <shortName evidence="7">PIMT</shortName>
    </alternativeName>
</protein>
<dbReference type="Gene3D" id="3.40.50.150">
    <property type="entry name" value="Vaccinia Virus protein VP39"/>
    <property type="match status" value="1"/>
</dbReference>
<evidence type="ECO:0000256" key="7">
    <source>
        <dbReference type="HAMAP-Rule" id="MF_00090"/>
    </source>
</evidence>
<dbReference type="EMBL" id="FNOY01000071">
    <property type="protein sequence ID" value="SDY86272.1"/>
    <property type="molecule type" value="Genomic_DNA"/>
</dbReference>
<organism evidence="8 9">
    <name type="scientific">Nitrosomonas halophila</name>
    <dbReference type="NCBI Taxonomy" id="44576"/>
    <lineage>
        <taxon>Bacteria</taxon>
        <taxon>Pseudomonadati</taxon>
        <taxon>Pseudomonadota</taxon>
        <taxon>Betaproteobacteria</taxon>
        <taxon>Nitrosomonadales</taxon>
        <taxon>Nitrosomonadaceae</taxon>
        <taxon>Nitrosomonas</taxon>
    </lineage>
</organism>
<dbReference type="Pfam" id="PF01135">
    <property type="entry name" value="PCMT"/>
    <property type="match status" value="1"/>
</dbReference>
<dbReference type="NCBIfam" id="NF001453">
    <property type="entry name" value="PRK00312.1"/>
    <property type="match status" value="1"/>
</dbReference>
<dbReference type="NCBIfam" id="TIGR00080">
    <property type="entry name" value="pimt"/>
    <property type="match status" value="1"/>
</dbReference>
<proteinExistence type="inferred from homology"/>
<gene>
    <name evidence="7" type="primary">pcm</name>
    <name evidence="8" type="ORF">SAMN05421881_10715</name>
</gene>
<evidence type="ECO:0000313" key="8">
    <source>
        <dbReference type="EMBL" id="SDY86272.1"/>
    </source>
</evidence>
<reference evidence="8 9" key="1">
    <citation type="submission" date="2016-10" db="EMBL/GenBank/DDBJ databases">
        <authorList>
            <person name="de Groot N.N."/>
        </authorList>
    </citation>
    <scope>NUCLEOTIDE SEQUENCE [LARGE SCALE GENOMIC DNA]</scope>
    <source>
        <strain evidence="8 9">Nm1</strain>
    </source>
</reference>
<dbReference type="AlphaFoldDB" id="A0A1H3NBM3"/>
<keyword evidence="6 7" id="KW-0949">S-adenosyl-L-methionine</keyword>
<evidence type="ECO:0000256" key="6">
    <source>
        <dbReference type="ARBA" id="ARBA00022691"/>
    </source>
</evidence>
<dbReference type="FunFam" id="3.40.50.150:FF:000010">
    <property type="entry name" value="Protein-L-isoaspartate O-methyltransferase"/>
    <property type="match status" value="1"/>
</dbReference>
<dbReference type="GO" id="GO:0032259">
    <property type="term" value="P:methylation"/>
    <property type="evidence" value="ECO:0007669"/>
    <property type="project" value="UniProtKB-KW"/>
</dbReference>
<dbReference type="PROSITE" id="PS01279">
    <property type="entry name" value="PCMT"/>
    <property type="match status" value="1"/>
</dbReference>
<dbReference type="PANTHER" id="PTHR11579:SF0">
    <property type="entry name" value="PROTEIN-L-ISOASPARTATE(D-ASPARTATE) O-METHYLTRANSFERASE"/>
    <property type="match status" value="1"/>
</dbReference>
<dbReference type="HAMAP" id="MF_00090">
    <property type="entry name" value="PIMT"/>
    <property type="match status" value="1"/>
</dbReference>
<evidence type="ECO:0000256" key="5">
    <source>
        <dbReference type="ARBA" id="ARBA00022679"/>
    </source>
</evidence>
<keyword evidence="4 7" id="KW-0489">Methyltransferase</keyword>